<name>A0ABS6URX7_9PSEU</name>
<evidence type="ECO:0000313" key="2">
    <source>
        <dbReference type="EMBL" id="MBW0134623.1"/>
    </source>
</evidence>
<reference evidence="2 3" key="1">
    <citation type="submission" date="2020-11" db="EMBL/GenBank/DDBJ databases">
        <title>Pseudonocardia abyssalis sp. nov. and Pseudonocardia oceani sp. nov., description and phylogenomic analysis of two novel actinomycetes isolated from the deep Southern Ocean.</title>
        <authorList>
            <person name="Parra J."/>
        </authorList>
    </citation>
    <scope>NUCLEOTIDE SEQUENCE [LARGE SCALE GENOMIC DNA]</scope>
    <source>
        <strain evidence="2 3">KRD-168</strain>
    </source>
</reference>
<proteinExistence type="predicted"/>
<keyword evidence="1" id="KW-0472">Membrane</keyword>
<accession>A0ABS6URX7</accession>
<organism evidence="2 3">
    <name type="scientific">Pseudonocardia abyssalis</name>
    <dbReference type="NCBI Taxonomy" id="2792008"/>
    <lineage>
        <taxon>Bacteria</taxon>
        <taxon>Bacillati</taxon>
        <taxon>Actinomycetota</taxon>
        <taxon>Actinomycetes</taxon>
        <taxon>Pseudonocardiales</taxon>
        <taxon>Pseudonocardiaceae</taxon>
        <taxon>Pseudonocardia</taxon>
    </lineage>
</organism>
<protein>
    <submittedName>
        <fullName evidence="2">Uncharacterized protein</fullName>
    </submittedName>
</protein>
<keyword evidence="3" id="KW-1185">Reference proteome</keyword>
<keyword evidence="1" id="KW-1133">Transmembrane helix</keyword>
<gene>
    <name evidence="2" type="ORF">I4I81_10165</name>
</gene>
<dbReference type="Proteomes" id="UP000694287">
    <property type="component" value="Unassembled WGS sequence"/>
</dbReference>
<keyword evidence="1" id="KW-0812">Transmembrane</keyword>
<dbReference type="EMBL" id="JADQDK010000001">
    <property type="protein sequence ID" value="MBW0134623.1"/>
    <property type="molecule type" value="Genomic_DNA"/>
</dbReference>
<evidence type="ECO:0000313" key="3">
    <source>
        <dbReference type="Proteomes" id="UP000694287"/>
    </source>
</evidence>
<sequence>MTLLGAVAPLALPEPCATAFVVLGLVYGVPVLGFAFLWAALATAVSVHTARAHPPFSSAWSSSTFPVVTGARALTPHSGSAALGGPAVALHGALVAARPTVATRSVRVGVAGRVPA</sequence>
<comment type="caution">
    <text evidence="2">The sequence shown here is derived from an EMBL/GenBank/DDBJ whole genome shotgun (WGS) entry which is preliminary data.</text>
</comment>
<feature type="transmembrane region" description="Helical" evidence="1">
    <location>
        <begin position="29"/>
        <end position="47"/>
    </location>
</feature>
<evidence type="ECO:0000256" key="1">
    <source>
        <dbReference type="SAM" id="Phobius"/>
    </source>
</evidence>